<keyword evidence="1" id="KW-0812">Transmembrane</keyword>
<keyword evidence="1" id="KW-0472">Membrane</keyword>
<dbReference type="RefSeq" id="WP_193500040.1">
    <property type="nucleotide sequence ID" value="NZ_JADCKC010000001.1"/>
</dbReference>
<name>A0ABR9R0U5_9FIRM</name>
<feature type="transmembrane region" description="Helical" evidence="1">
    <location>
        <begin position="44"/>
        <end position="64"/>
    </location>
</feature>
<gene>
    <name evidence="2" type="ORF">INF35_03005</name>
</gene>
<keyword evidence="3" id="KW-1185">Reference proteome</keyword>
<organism evidence="2 3">
    <name type="scientific">Gemmiger gallinarum</name>
    <dbReference type="NCBI Taxonomy" id="2779354"/>
    <lineage>
        <taxon>Bacteria</taxon>
        <taxon>Bacillati</taxon>
        <taxon>Bacillota</taxon>
        <taxon>Clostridia</taxon>
        <taxon>Eubacteriales</taxon>
        <taxon>Gemmiger</taxon>
    </lineage>
</organism>
<evidence type="ECO:0000256" key="1">
    <source>
        <dbReference type="SAM" id="Phobius"/>
    </source>
</evidence>
<reference evidence="2 3" key="1">
    <citation type="submission" date="2020-10" db="EMBL/GenBank/DDBJ databases">
        <title>ChiBAC.</title>
        <authorList>
            <person name="Zenner C."/>
            <person name="Hitch T.C.A."/>
            <person name="Clavel T."/>
        </authorList>
    </citation>
    <scope>NUCLEOTIDE SEQUENCE [LARGE SCALE GENOMIC DNA]</scope>
    <source>
        <strain evidence="2 3">DSM 109015</strain>
    </source>
</reference>
<comment type="caution">
    <text evidence="2">The sequence shown here is derived from an EMBL/GenBank/DDBJ whole genome shotgun (WGS) entry which is preliminary data.</text>
</comment>
<evidence type="ECO:0000313" key="3">
    <source>
        <dbReference type="Proteomes" id="UP000768567"/>
    </source>
</evidence>
<dbReference type="Proteomes" id="UP000768567">
    <property type="component" value="Unassembled WGS sequence"/>
</dbReference>
<keyword evidence="1" id="KW-1133">Transmembrane helix</keyword>
<dbReference type="EMBL" id="JADCKC010000001">
    <property type="protein sequence ID" value="MBE5036755.1"/>
    <property type="molecule type" value="Genomic_DNA"/>
</dbReference>
<sequence>MELFQILFDLLMAVSPQFAAAVLVLCTLLFGFCSYVFFDSANPGGGIVFLILALITLILFVWSVRQNRFDGKKKDKNKR</sequence>
<accession>A0ABR9R0U5</accession>
<proteinExistence type="predicted"/>
<protein>
    <submittedName>
        <fullName evidence="2">Uncharacterized protein</fullName>
    </submittedName>
</protein>
<feature type="transmembrane region" description="Helical" evidence="1">
    <location>
        <begin position="18"/>
        <end position="38"/>
    </location>
</feature>
<evidence type="ECO:0000313" key="2">
    <source>
        <dbReference type="EMBL" id="MBE5036755.1"/>
    </source>
</evidence>